<gene>
    <name evidence="5" type="ORF">GCM10022410_02200</name>
</gene>
<evidence type="ECO:0000256" key="2">
    <source>
        <dbReference type="ARBA" id="ARBA00023002"/>
    </source>
</evidence>
<dbReference type="SUPFAM" id="SSF55347">
    <property type="entry name" value="Glyceraldehyde-3-phosphate dehydrogenase-like, C-terminal domain"/>
    <property type="match status" value="1"/>
</dbReference>
<proteinExistence type="inferred from homology"/>
<dbReference type="Proteomes" id="UP001501734">
    <property type="component" value="Unassembled WGS sequence"/>
</dbReference>
<dbReference type="InterPro" id="IPR050984">
    <property type="entry name" value="Gfo/Idh/MocA_domain"/>
</dbReference>
<protein>
    <submittedName>
        <fullName evidence="5">Gfo/Idh/MocA family oxidoreductase</fullName>
    </submittedName>
</protein>
<reference evidence="6" key="1">
    <citation type="journal article" date="2019" name="Int. J. Syst. Evol. Microbiol.">
        <title>The Global Catalogue of Microorganisms (GCM) 10K type strain sequencing project: providing services to taxonomists for standard genome sequencing and annotation.</title>
        <authorList>
            <consortium name="The Broad Institute Genomics Platform"/>
            <consortium name="The Broad Institute Genome Sequencing Center for Infectious Disease"/>
            <person name="Wu L."/>
            <person name="Ma J."/>
        </authorList>
    </citation>
    <scope>NUCLEOTIDE SEQUENCE [LARGE SCALE GENOMIC DNA]</scope>
    <source>
        <strain evidence="6">JCM 17250</strain>
    </source>
</reference>
<dbReference type="Pfam" id="PF22725">
    <property type="entry name" value="GFO_IDH_MocA_C3"/>
    <property type="match status" value="1"/>
</dbReference>
<dbReference type="RefSeq" id="WP_344909568.1">
    <property type="nucleotide sequence ID" value="NZ_BAABDL010000014.1"/>
</dbReference>
<dbReference type="EMBL" id="BAABDL010000014">
    <property type="protein sequence ID" value="GAA4058630.1"/>
    <property type="molecule type" value="Genomic_DNA"/>
</dbReference>
<dbReference type="InterPro" id="IPR000683">
    <property type="entry name" value="Gfo/Idh/MocA-like_OxRdtase_N"/>
</dbReference>
<evidence type="ECO:0000259" key="4">
    <source>
        <dbReference type="Pfam" id="PF22725"/>
    </source>
</evidence>
<evidence type="ECO:0000256" key="1">
    <source>
        <dbReference type="ARBA" id="ARBA00010928"/>
    </source>
</evidence>
<comment type="caution">
    <text evidence="5">The sequence shown here is derived from an EMBL/GenBank/DDBJ whole genome shotgun (WGS) entry which is preliminary data.</text>
</comment>
<comment type="similarity">
    <text evidence="1">Belongs to the Gfo/Idh/MocA family.</text>
</comment>
<dbReference type="Gene3D" id="3.40.50.720">
    <property type="entry name" value="NAD(P)-binding Rossmann-like Domain"/>
    <property type="match status" value="1"/>
</dbReference>
<dbReference type="PANTHER" id="PTHR22604:SF105">
    <property type="entry name" value="TRANS-1,2-DIHYDROBENZENE-1,2-DIOL DEHYDROGENASE"/>
    <property type="match status" value="1"/>
</dbReference>
<evidence type="ECO:0000259" key="3">
    <source>
        <dbReference type="Pfam" id="PF01408"/>
    </source>
</evidence>
<dbReference type="Pfam" id="PF01408">
    <property type="entry name" value="GFO_IDH_MocA"/>
    <property type="match status" value="1"/>
</dbReference>
<organism evidence="5 6">
    <name type="scientific">Amphibacillus indicireducens</name>
    <dbReference type="NCBI Taxonomy" id="1076330"/>
    <lineage>
        <taxon>Bacteria</taxon>
        <taxon>Bacillati</taxon>
        <taxon>Bacillota</taxon>
        <taxon>Bacilli</taxon>
        <taxon>Bacillales</taxon>
        <taxon>Bacillaceae</taxon>
        <taxon>Amphibacillus</taxon>
    </lineage>
</organism>
<sequence>MTPKVRWGILSAAGIAREQVIPALKRANNVEIVAIASRSGNAKETASMFNIENVYDNYQQLLDDPEIDAVYIPLPNHLHKEWAIKAAEKKKHILCEKPAALMAADVIEIKQACEENNVFFMEAFMYHFHPQHERVRERIRNGEIGEVKQFNGSFSFLMHNPEENIRMSNDKGGGSLYDVGCYPIHAMRNILGQEPESVRTEAVIDPKYNVEISSISHFKFESGIIGVVDSSFAMTMRHEYEVIGTEGRISVPYAFRPDIRENEGLIIIESGGKIREERLTGDIYRSEVEHFSAAIQNQTEPAITFDNTYHNMLAIDACIKSIETEQRVRV</sequence>
<accession>A0ABP7V3P5</accession>
<keyword evidence="2" id="KW-0560">Oxidoreductase</keyword>
<dbReference type="SUPFAM" id="SSF51735">
    <property type="entry name" value="NAD(P)-binding Rossmann-fold domains"/>
    <property type="match status" value="1"/>
</dbReference>
<dbReference type="PANTHER" id="PTHR22604">
    <property type="entry name" value="OXIDOREDUCTASES"/>
    <property type="match status" value="1"/>
</dbReference>
<evidence type="ECO:0000313" key="5">
    <source>
        <dbReference type="EMBL" id="GAA4058630.1"/>
    </source>
</evidence>
<dbReference type="Gene3D" id="3.30.360.10">
    <property type="entry name" value="Dihydrodipicolinate Reductase, domain 2"/>
    <property type="match status" value="1"/>
</dbReference>
<dbReference type="InterPro" id="IPR036291">
    <property type="entry name" value="NAD(P)-bd_dom_sf"/>
</dbReference>
<name>A0ABP7V3P5_9BACI</name>
<feature type="domain" description="Gfo/Idh/MocA-like oxidoreductase N-terminal" evidence="3">
    <location>
        <begin position="6"/>
        <end position="123"/>
    </location>
</feature>
<evidence type="ECO:0000313" key="6">
    <source>
        <dbReference type="Proteomes" id="UP001501734"/>
    </source>
</evidence>
<feature type="domain" description="GFO/IDH/MocA-like oxidoreductase" evidence="4">
    <location>
        <begin position="133"/>
        <end position="249"/>
    </location>
</feature>
<keyword evidence="6" id="KW-1185">Reference proteome</keyword>
<dbReference type="InterPro" id="IPR055170">
    <property type="entry name" value="GFO_IDH_MocA-like_dom"/>
</dbReference>